<feature type="transmembrane region" description="Helical" evidence="1">
    <location>
        <begin position="102"/>
        <end position="126"/>
    </location>
</feature>
<keyword evidence="1" id="KW-1133">Transmembrane helix</keyword>
<dbReference type="EMBL" id="JAWDGP010003588">
    <property type="protein sequence ID" value="KAK3772879.1"/>
    <property type="molecule type" value="Genomic_DNA"/>
</dbReference>
<keyword evidence="1" id="KW-0812">Transmembrane</keyword>
<reference evidence="2" key="1">
    <citation type="journal article" date="2023" name="G3 (Bethesda)">
        <title>A reference genome for the long-term kleptoplast-retaining sea slug Elysia crispata morphotype clarki.</title>
        <authorList>
            <person name="Eastman K.E."/>
            <person name="Pendleton A.L."/>
            <person name="Shaikh M.A."/>
            <person name="Suttiyut T."/>
            <person name="Ogas R."/>
            <person name="Tomko P."/>
            <person name="Gavelis G."/>
            <person name="Widhalm J.R."/>
            <person name="Wisecaver J.H."/>
        </authorList>
    </citation>
    <scope>NUCLEOTIDE SEQUENCE</scope>
    <source>
        <strain evidence="2">ECLA1</strain>
    </source>
</reference>
<sequence>MQNGQAPKVITLQHEKHATLLSPQHRNAQINAHPPKDTIFSLFSLSASSSQVSSTLSGLEEQVRSFHIVGDVDLYSGASTKALVCELNVDYQHCLLLNTHTFFLALYIVFIILLCASFNHGLLCVFEHLTKEDINEDVDLAVDRFGAVCKRIYHPNKGRETTLVSCPCLWILEEPWLSKNSGRPMTSSYLILERWGSTRSG</sequence>
<evidence type="ECO:0000256" key="1">
    <source>
        <dbReference type="SAM" id="Phobius"/>
    </source>
</evidence>
<dbReference type="Proteomes" id="UP001283361">
    <property type="component" value="Unassembled WGS sequence"/>
</dbReference>
<evidence type="ECO:0000313" key="2">
    <source>
        <dbReference type="EMBL" id="KAK3772879.1"/>
    </source>
</evidence>
<protein>
    <submittedName>
        <fullName evidence="2">Uncharacterized protein</fullName>
    </submittedName>
</protein>
<organism evidence="2 3">
    <name type="scientific">Elysia crispata</name>
    <name type="common">lettuce slug</name>
    <dbReference type="NCBI Taxonomy" id="231223"/>
    <lineage>
        <taxon>Eukaryota</taxon>
        <taxon>Metazoa</taxon>
        <taxon>Spiralia</taxon>
        <taxon>Lophotrochozoa</taxon>
        <taxon>Mollusca</taxon>
        <taxon>Gastropoda</taxon>
        <taxon>Heterobranchia</taxon>
        <taxon>Euthyneura</taxon>
        <taxon>Panpulmonata</taxon>
        <taxon>Sacoglossa</taxon>
        <taxon>Placobranchoidea</taxon>
        <taxon>Plakobranchidae</taxon>
        <taxon>Elysia</taxon>
    </lineage>
</organism>
<evidence type="ECO:0000313" key="3">
    <source>
        <dbReference type="Proteomes" id="UP001283361"/>
    </source>
</evidence>
<accession>A0AAE0ZNZ9</accession>
<keyword evidence="1" id="KW-0472">Membrane</keyword>
<comment type="caution">
    <text evidence="2">The sequence shown here is derived from an EMBL/GenBank/DDBJ whole genome shotgun (WGS) entry which is preliminary data.</text>
</comment>
<dbReference type="AlphaFoldDB" id="A0AAE0ZNZ9"/>
<gene>
    <name evidence="2" type="ORF">RRG08_024064</name>
</gene>
<keyword evidence="3" id="KW-1185">Reference proteome</keyword>
<proteinExistence type="predicted"/>
<name>A0AAE0ZNZ9_9GAST</name>